<dbReference type="Proteomes" id="UP000663866">
    <property type="component" value="Unassembled WGS sequence"/>
</dbReference>
<keyword evidence="2" id="KW-1185">Reference proteome</keyword>
<evidence type="ECO:0000313" key="2">
    <source>
        <dbReference type="Proteomes" id="UP000663866"/>
    </source>
</evidence>
<sequence length="300" mass="35205">MIEDAFNQKKLNVEIDGNYIVNFEEQIYYKKYDSHEHFPIKRDHIDRYRGVDHIRKERFLLSVTISDKTLTASSPKKQQQQDNDLALLRQYGYFAATYSNLELSDKHRTIADIVEEAAQGIINEGTAYGKLHEAEWLAKRLYDVKNSGVTMITESFETPLDIDQMCIYLYTKESFWYKLLNHTLLDPETITPGKRKVTERSDGNTLLIIDLTVPSDRREDSVRCGASVSLFSDFTEEEEFVIWPGAKFRFVKFEYDTMKRKHINLSYGYLEYKSSLQQQSNKHELEVLSSTGRWPFDWNL</sequence>
<proteinExistence type="predicted"/>
<dbReference type="AlphaFoldDB" id="A0A819I0Z7"/>
<reference evidence="1" key="1">
    <citation type="submission" date="2021-02" db="EMBL/GenBank/DDBJ databases">
        <authorList>
            <person name="Nowell W R."/>
        </authorList>
    </citation>
    <scope>NUCLEOTIDE SEQUENCE</scope>
</reference>
<gene>
    <name evidence="1" type="ORF">OVN521_LOCUS9760</name>
</gene>
<organism evidence="1 2">
    <name type="scientific">Rotaria magnacalcarata</name>
    <dbReference type="NCBI Taxonomy" id="392030"/>
    <lineage>
        <taxon>Eukaryota</taxon>
        <taxon>Metazoa</taxon>
        <taxon>Spiralia</taxon>
        <taxon>Gnathifera</taxon>
        <taxon>Rotifera</taxon>
        <taxon>Eurotatoria</taxon>
        <taxon>Bdelloidea</taxon>
        <taxon>Philodinida</taxon>
        <taxon>Philodinidae</taxon>
        <taxon>Rotaria</taxon>
    </lineage>
</organism>
<evidence type="ECO:0000313" key="1">
    <source>
        <dbReference type="EMBL" id="CAF3905836.1"/>
    </source>
</evidence>
<name>A0A819I0Z7_9BILA</name>
<comment type="caution">
    <text evidence="1">The sequence shown here is derived from an EMBL/GenBank/DDBJ whole genome shotgun (WGS) entry which is preliminary data.</text>
</comment>
<accession>A0A819I0Z7</accession>
<dbReference type="EMBL" id="CAJOBG010001204">
    <property type="protein sequence ID" value="CAF3905836.1"/>
    <property type="molecule type" value="Genomic_DNA"/>
</dbReference>
<protein>
    <submittedName>
        <fullName evidence="1">Uncharacterized protein</fullName>
    </submittedName>
</protein>